<reference evidence="1 2" key="1">
    <citation type="journal article" date="2007" name="Nat. Biotechnol.">
        <title>Complete genome sequence of the myxobacterium Sorangium cellulosum.</title>
        <authorList>
            <person name="Schneiker S."/>
            <person name="Perlova O."/>
            <person name="Kaiser O."/>
            <person name="Gerth K."/>
            <person name="Alici A."/>
            <person name="Altmeyer M.O."/>
            <person name="Bartels D."/>
            <person name="Bekel T."/>
            <person name="Beyer S."/>
            <person name="Bode E."/>
            <person name="Bode H.B."/>
            <person name="Bolten C.J."/>
            <person name="Choudhuri J.V."/>
            <person name="Doss S."/>
            <person name="Elnakady Y.A."/>
            <person name="Frank B."/>
            <person name="Gaigalat L."/>
            <person name="Goesmann A."/>
            <person name="Groeger C."/>
            <person name="Gross F."/>
            <person name="Jelsbak L."/>
            <person name="Jelsbak L."/>
            <person name="Kalinowski J."/>
            <person name="Kegler C."/>
            <person name="Knauber T."/>
            <person name="Konietzny S."/>
            <person name="Kopp M."/>
            <person name="Krause L."/>
            <person name="Krug D."/>
            <person name="Linke B."/>
            <person name="Mahmud T."/>
            <person name="Martinez-Arias R."/>
            <person name="McHardy A.C."/>
            <person name="Merai M."/>
            <person name="Meyer F."/>
            <person name="Mormann S."/>
            <person name="Munoz-Dorado J."/>
            <person name="Perez J."/>
            <person name="Pradella S."/>
            <person name="Rachid S."/>
            <person name="Raddatz G."/>
            <person name="Rosenau F."/>
            <person name="Rueckert C."/>
            <person name="Sasse F."/>
            <person name="Scharfe M."/>
            <person name="Schuster S.C."/>
            <person name="Suen G."/>
            <person name="Treuner-Lange A."/>
            <person name="Velicer G.J."/>
            <person name="Vorholter F.-J."/>
            <person name="Weissman K.J."/>
            <person name="Welch R.D."/>
            <person name="Wenzel S.C."/>
            <person name="Whitworth D.E."/>
            <person name="Wilhelm S."/>
            <person name="Wittmann C."/>
            <person name="Bloecker H."/>
            <person name="Puehler A."/>
            <person name="Mueller R."/>
        </authorList>
    </citation>
    <scope>NUCLEOTIDE SEQUENCE [LARGE SCALE GENOMIC DNA]</scope>
    <source>
        <strain evidence="2">So ce56</strain>
    </source>
</reference>
<organism evidence="1 2">
    <name type="scientific">Sorangium cellulosum (strain So ce56)</name>
    <name type="common">Polyangium cellulosum (strain So ce56)</name>
    <dbReference type="NCBI Taxonomy" id="448385"/>
    <lineage>
        <taxon>Bacteria</taxon>
        <taxon>Pseudomonadati</taxon>
        <taxon>Myxococcota</taxon>
        <taxon>Polyangia</taxon>
        <taxon>Polyangiales</taxon>
        <taxon>Polyangiaceae</taxon>
        <taxon>Sorangium</taxon>
    </lineage>
</organism>
<gene>
    <name evidence="1" type="ordered locus">sce9107</name>
</gene>
<accession>A9GCW7</accession>
<proteinExistence type="predicted"/>
<dbReference type="KEGG" id="scl:sce9107"/>
<evidence type="ECO:0000313" key="1">
    <source>
        <dbReference type="EMBL" id="CAN99279.1"/>
    </source>
</evidence>
<dbReference type="Proteomes" id="UP000002139">
    <property type="component" value="Chromosome"/>
</dbReference>
<name>A9GCW7_SORC5</name>
<sequence length="37" mass="4307">MPKTMSAVLQKRIRVQGLVILDHYADRFDDFRRGTAT</sequence>
<dbReference type="EMBL" id="AM746676">
    <property type="protein sequence ID" value="CAN99279.1"/>
    <property type="molecule type" value="Genomic_DNA"/>
</dbReference>
<keyword evidence="2" id="KW-1185">Reference proteome</keyword>
<protein>
    <submittedName>
        <fullName evidence="1">Uncharacterized protein</fullName>
    </submittedName>
</protein>
<dbReference type="HOGENOM" id="CLU_3348737_0_0_7"/>
<evidence type="ECO:0000313" key="2">
    <source>
        <dbReference type="Proteomes" id="UP000002139"/>
    </source>
</evidence>
<dbReference type="AlphaFoldDB" id="A9GCW7"/>